<dbReference type="InterPro" id="IPR019935">
    <property type="entry name" value="CHP03546"/>
</dbReference>
<evidence type="ECO:0000313" key="3">
    <source>
        <dbReference type="EMBL" id="MBB3048772.1"/>
    </source>
</evidence>
<reference evidence="3 4" key="1">
    <citation type="submission" date="2020-08" db="EMBL/GenBank/DDBJ databases">
        <title>Genomic Encyclopedia of Type Strains, Phase III (KMG-III): the genomes of soil and plant-associated and newly described type strains.</title>
        <authorList>
            <person name="Whitman W."/>
        </authorList>
    </citation>
    <scope>NUCLEOTIDE SEQUENCE [LARGE SCALE GENOMIC DNA]</scope>
    <source>
        <strain evidence="3 4">CECT 8654</strain>
    </source>
</reference>
<evidence type="ECO:0000313" key="4">
    <source>
        <dbReference type="Proteomes" id="UP000537130"/>
    </source>
</evidence>
<sequence>MLSAIAKLLKVLNSDDNPAQVALAIVFALIMGLTPLASPHNLLILLLVLVIRVNLSFFILGFVLFSGLAYALDPLSAQLGATVLQSESMNGVWTAMYQSSFWRFMAYNNTLVMGSFCLSLILALPIYWAVIWTITRYREKIRARLAETRLMLFVKSTRLFELYSALN</sequence>
<dbReference type="AlphaFoldDB" id="A0A7W4W7A2"/>
<keyword evidence="1" id="KW-0812">Transmembrane</keyword>
<dbReference type="Proteomes" id="UP000537130">
    <property type="component" value="Unassembled WGS sequence"/>
</dbReference>
<keyword evidence="4" id="KW-1185">Reference proteome</keyword>
<dbReference type="Pfam" id="PF09835">
    <property type="entry name" value="DUF2062"/>
    <property type="match status" value="1"/>
</dbReference>
<evidence type="ECO:0000256" key="1">
    <source>
        <dbReference type="SAM" id="Phobius"/>
    </source>
</evidence>
<dbReference type="RefSeq" id="WP_183411536.1">
    <property type="nucleotide sequence ID" value="NZ_JACHWY010000003.1"/>
</dbReference>
<dbReference type="EMBL" id="JACHWY010000003">
    <property type="protein sequence ID" value="MBB3048772.1"/>
    <property type="molecule type" value="Genomic_DNA"/>
</dbReference>
<evidence type="ECO:0000259" key="2">
    <source>
        <dbReference type="Pfam" id="PF09835"/>
    </source>
</evidence>
<organism evidence="3 4">
    <name type="scientific">Litorivivens lipolytica</name>
    <dbReference type="NCBI Taxonomy" id="1524264"/>
    <lineage>
        <taxon>Bacteria</taxon>
        <taxon>Pseudomonadati</taxon>
        <taxon>Pseudomonadota</taxon>
        <taxon>Gammaproteobacteria</taxon>
        <taxon>Litorivivens</taxon>
    </lineage>
</organism>
<feature type="transmembrane region" description="Helical" evidence="1">
    <location>
        <begin position="111"/>
        <end position="134"/>
    </location>
</feature>
<accession>A0A7W4W7A2</accession>
<feature type="transmembrane region" description="Helical" evidence="1">
    <location>
        <begin position="44"/>
        <end position="72"/>
    </location>
</feature>
<dbReference type="InterPro" id="IPR018639">
    <property type="entry name" value="DUF2062"/>
</dbReference>
<protein>
    <submittedName>
        <fullName evidence="3">Uncharacterized protein (TIGR03546 family)</fullName>
    </submittedName>
</protein>
<feature type="transmembrane region" description="Helical" evidence="1">
    <location>
        <begin position="20"/>
        <end position="37"/>
    </location>
</feature>
<proteinExistence type="predicted"/>
<feature type="domain" description="DUF2062" evidence="2">
    <location>
        <begin position="7"/>
        <end position="140"/>
    </location>
</feature>
<name>A0A7W4W7A2_9GAMM</name>
<dbReference type="NCBIfam" id="TIGR03546">
    <property type="entry name" value="TIGR03546 family protein"/>
    <property type="match status" value="1"/>
</dbReference>
<comment type="caution">
    <text evidence="3">The sequence shown here is derived from an EMBL/GenBank/DDBJ whole genome shotgun (WGS) entry which is preliminary data.</text>
</comment>
<keyword evidence="1" id="KW-1133">Transmembrane helix</keyword>
<keyword evidence="1" id="KW-0472">Membrane</keyword>
<gene>
    <name evidence="3" type="ORF">FHR99_003046</name>
</gene>